<keyword evidence="2" id="KW-0175">Coiled coil</keyword>
<evidence type="ECO:0000256" key="3">
    <source>
        <dbReference type="SAM" id="MobiDB-lite"/>
    </source>
</evidence>
<sequence length="707" mass="81712">MSTLEERREARRRRRQEDESGEIESTAAEEDSSFTSRRSRRQQEEDSYEDTSSSRPRRRRGYGEEDSTPVSAPASAPEPVAQEDTSAEDRRSQKEEEERKRLEKERRQQEEEEEAQRQAEAEEERRKQEEEARRRRQEEERKRVEEERRRRSDTPKFENVGKLSNGDSTCDRTSPGPEVHRLSPEKLKIWSEGNDGKGEGGKQIYVDRGQETQVRVKEKLEKFEQIKNEPVEVMRTVDQPILQGQLRDRLQKFERDVEDWIGEMEGSSQKNYFRRSSTSATENTPTHGRTKLQSRLQQFENQSKTWATPQQPFSLRQRIADAKSLMPGWKIKHIQQKFSGPSLNEAKSQEQRKNKLGQWSISETRINVASQTRGVSKNSVLERWKFADNSQKQSNSDTPSKLVPDETLGLARLSGNTEFKASRLLEKVRRTSSEISPGTEMPTNGSNSFLYGERPRSSQSSDATSDYSETGSTNYSNQDLLKMSHRRWSQQSPGQQTEPALWQKFSPAASHSQTSSYDNEEEERLEKEKQDKKQKEAEEAARMAAEAENKKKKGKRKGLGGLSPEKKKILKKLIMQKAAEDLKSEALAKALEKEKHINERVEPLTLDGLDGDGLKKLCKALHAKVAQLEEEVYDWEFKIRRQETEINELTLKVNDSRGKFVKPVLRKVNKTESKFDKLKKEKEKSDFRSTLKSHKDEEDEAREAAAE</sequence>
<feature type="compositionally biased region" description="Acidic residues" evidence="3">
    <location>
        <begin position="19"/>
        <end position="32"/>
    </location>
</feature>
<name>A0AAE0S6W4_9BIVA</name>
<feature type="compositionally biased region" description="Basic and acidic residues" evidence="3">
    <location>
        <begin position="178"/>
        <end position="200"/>
    </location>
</feature>
<proteinExistence type="inferred from homology"/>
<dbReference type="Gene3D" id="1.20.5.350">
    <property type="match status" value="1"/>
</dbReference>
<gene>
    <name evidence="4" type="ORF">CHS0354_002800</name>
</gene>
<keyword evidence="5" id="KW-1185">Reference proteome</keyword>
<feature type="compositionally biased region" description="Low complexity" evidence="3">
    <location>
        <begin position="69"/>
        <end position="80"/>
    </location>
</feature>
<feature type="coiled-coil region" evidence="2">
    <location>
        <begin position="611"/>
        <end position="659"/>
    </location>
</feature>
<organism evidence="4 5">
    <name type="scientific">Potamilus streckersoni</name>
    <dbReference type="NCBI Taxonomy" id="2493646"/>
    <lineage>
        <taxon>Eukaryota</taxon>
        <taxon>Metazoa</taxon>
        <taxon>Spiralia</taxon>
        <taxon>Lophotrochozoa</taxon>
        <taxon>Mollusca</taxon>
        <taxon>Bivalvia</taxon>
        <taxon>Autobranchia</taxon>
        <taxon>Heteroconchia</taxon>
        <taxon>Palaeoheterodonta</taxon>
        <taxon>Unionida</taxon>
        <taxon>Unionoidea</taxon>
        <taxon>Unionidae</taxon>
        <taxon>Ambleminae</taxon>
        <taxon>Lampsilini</taxon>
        <taxon>Potamilus</taxon>
    </lineage>
</organism>
<dbReference type="InterPro" id="IPR038077">
    <property type="entry name" value="Troponin_sf"/>
</dbReference>
<feature type="compositionally biased region" description="Basic and acidic residues" evidence="3">
    <location>
        <begin position="87"/>
        <end position="156"/>
    </location>
</feature>
<evidence type="ECO:0000256" key="2">
    <source>
        <dbReference type="SAM" id="Coils"/>
    </source>
</evidence>
<dbReference type="InterPro" id="IPR050875">
    <property type="entry name" value="Troponin_I"/>
</dbReference>
<feature type="compositionally biased region" description="Basic and acidic residues" evidence="3">
    <location>
        <begin position="524"/>
        <end position="549"/>
    </location>
</feature>
<dbReference type="Proteomes" id="UP001195483">
    <property type="component" value="Unassembled WGS sequence"/>
</dbReference>
<dbReference type="GO" id="GO:0006936">
    <property type="term" value="P:muscle contraction"/>
    <property type="evidence" value="ECO:0007669"/>
    <property type="project" value="TreeGrafter"/>
</dbReference>
<dbReference type="Pfam" id="PF00992">
    <property type="entry name" value="Troponin"/>
    <property type="match status" value="1"/>
</dbReference>
<dbReference type="SUPFAM" id="SSF90250">
    <property type="entry name" value="Troponin coil-coiled subunits"/>
    <property type="match status" value="1"/>
</dbReference>
<protein>
    <recommendedName>
        <fullName evidence="6">Troponin I</fullName>
    </recommendedName>
</protein>
<dbReference type="EMBL" id="JAEAOA010000223">
    <property type="protein sequence ID" value="KAK3586299.1"/>
    <property type="molecule type" value="Genomic_DNA"/>
</dbReference>
<evidence type="ECO:0000313" key="5">
    <source>
        <dbReference type="Proteomes" id="UP001195483"/>
    </source>
</evidence>
<comment type="caution">
    <text evidence="4">The sequence shown here is derived from an EMBL/GenBank/DDBJ whole genome shotgun (WGS) entry which is preliminary data.</text>
</comment>
<accession>A0AAE0S6W4</accession>
<feature type="region of interest" description="Disordered" evidence="3">
    <location>
        <begin position="679"/>
        <end position="707"/>
    </location>
</feature>
<evidence type="ECO:0000256" key="1">
    <source>
        <dbReference type="ARBA" id="ARBA00009930"/>
    </source>
</evidence>
<dbReference type="AlphaFoldDB" id="A0AAE0S6W4"/>
<evidence type="ECO:0008006" key="6">
    <source>
        <dbReference type="Google" id="ProtNLM"/>
    </source>
</evidence>
<comment type="similarity">
    <text evidence="1">Belongs to the troponin I family.</text>
</comment>
<feature type="compositionally biased region" description="Low complexity" evidence="3">
    <location>
        <begin position="457"/>
        <end position="468"/>
    </location>
</feature>
<reference evidence="4" key="2">
    <citation type="journal article" date="2021" name="Genome Biol. Evol.">
        <title>Developing a high-quality reference genome for a parasitic bivalve with doubly uniparental inheritance (Bivalvia: Unionida).</title>
        <authorList>
            <person name="Smith C.H."/>
        </authorList>
    </citation>
    <scope>NUCLEOTIDE SEQUENCE</scope>
    <source>
        <strain evidence="4">CHS0354</strain>
        <tissue evidence="4">Mantle</tissue>
    </source>
</reference>
<dbReference type="PANTHER" id="PTHR13738:SF1">
    <property type="entry name" value="TROPONIN I"/>
    <property type="match status" value="1"/>
</dbReference>
<reference evidence="4" key="3">
    <citation type="submission" date="2023-05" db="EMBL/GenBank/DDBJ databases">
        <authorList>
            <person name="Smith C.H."/>
        </authorList>
    </citation>
    <scope>NUCLEOTIDE SEQUENCE</scope>
    <source>
        <strain evidence="4">CHS0354</strain>
        <tissue evidence="4">Mantle</tissue>
    </source>
</reference>
<feature type="compositionally biased region" description="Polar residues" evidence="3">
    <location>
        <begin position="489"/>
        <end position="498"/>
    </location>
</feature>
<feature type="region of interest" description="Disordered" evidence="3">
    <location>
        <begin position="430"/>
        <end position="563"/>
    </location>
</feature>
<dbReference type="InterPro" id="IPR001978">
    <property type="entry name" value="Troponin"/>
</dbReference>
<dbReference type="PANTHER" id="PTHR13738">
    <property type="entry name" value="TROPONIN I"/>
    <property type="match status" value="1"/>
</dbReference>
<evidence type="ECO:0000313" key="4">
    <source>
        <dbReference type="EMBL" id="KAK3586299.1"/>
    </source>
</evidence>
<feature type="compositionally biased region" description="Polar residues" evidence="3">
    <location>
        <begin position="433"/>
        <end position="449"/>
    </location>
</feature>
<reference evidence="4" key="1">
    <citation type="journal article" date="2021" name="Genome Biol. Evol.">
        <title>A High-Quality Reference Genome for a Parasitic Bivalve with Doubly Uniparental Inheritance (Bivalvia: Unionida).</title>
        <authorList>
            <person name="Smith C.H."/>
        </authorList>
    </citation>
    <scope>NUCLEOTIDE SEQUENCE</scope>
    <source>
        <strain evidence="4">CHS0354</strain>
    </source>
</reference>
<feature type="region of interest" description="Disordered" evidence="3">
    <location>
        <begin position="268"/>
        <end position="291"/>
    </location>
</feature>
<dbReference type="GO" id="GO:0005861">
    <property type="term" value="C:troponin complex"/>
    <property type="evidence" value="ECO:0007669"/>
    <property type="project" value="InterPro"/>
</dbReference>
<feature type="compositionally biased region" description="Polar residues" evidence="3">
    <location>
        <begin position="469"/>
        <end position="479"/>
    </location>
</feature>
<feature type="region of interest" description="Disordered" evidence="3">
    <location>
        <begin position="1"/>
        <end position="206"/>
    </location>
</feature>